<evidence type="ECO:0000256" key="1">
    <source>
        <dbReference type="ARBA" id="ARBA00010552"/>
    </source>
</evidence>
<gene>
    <name evidence="2" type="ORF">FVF58_29100</name>
</gene>
<evidence type="ECO:0000313" key="3">
    <source>
        <dbReference type="Proteomes" id="UP000325273"/>
    </source>
</evidence>
<dbReference type="GO" id="GO:0019239">
    <property type="term" value="F:deaminase activity"/>
    <property type="evidence" value="ECO:0007669"/>
    <property type="project" value="TreeGrafter"/>
</dbReference>
<name>A0A5B0GQX5_9BURK</name>
<dbReference type="PANTHER" id="PTHR11803:SF58">
    <property type="entry name" value="PROTEIN HMF1-RELATED"/>
    <property type="match status" value="1"/>
</dbReference>
<dbReference type="GO" id="GO:0005829">
    <property type="term" value="C:cytosol"/>
    <property type="evidence" value="ECO:0007669"/>
    <property type="project" value="TreeGrafter"/>
</dbReference>
<dbReference type="EMBL" id="VTUZ01000023">
    <property type="protein sequence ID" value="KAA1005287.1"/>
    <property type="molecule type" value="Genomic_DNA"/>
</dbReference>
<dbReference type="RefSeq" id="WP_149673234.1">
    <property type="nucleotide sequence ID" value="NZ_VTUZ01000023.1"/>
</dbReference>
<organism evidence="2 3">
    <name type="scientific">Paraburkholderia panacisoli</name>
    <dbReference type="NCBI Taxonomy" id="2603818"/>
    <lineage>
        <taxon>Bacteria</taxon>
        <taxon>Pseudomonadati</taxon>
        <taxon>Pseudomonadota</taxon>
        <taxon>Betaproteobacteria</taxon>
        <taxon>Burkholderiales</taxon>
        <taxon>Burkholderiaceae</taxon>
        <taxon>Paraburkholderia</taxon>
    </lineage>
</organism>
<accession>A0A5B0GQX5</accession>
<dbReference type="CDD" id="cd00448">
    <property type="entry name" value="YjgF_YER057c_UK114_family"/>
    <property type="match status" value="1"/>
</dbReference>
<keyword evidence="3" id="KW-1185">Reference proteome</keyword>
<evidence type="ECO:0000313" key="2">
    <source>
        <dbReference type="EMBL" id="KAA1005287.1"/>
    </source>
</evidence>
<dbReference type="SUPFAM" id="SSF55298">
    <property type="entry name" value="YjgF-like"/>
    <property type="match status" value="1"/>
</dbReference>
<comment type="caution">
    <text evidence="2">The sequence shown here is derived from an EMBL/GenBank/DDBJ whole genome shotgun (WGS) entry which is preliminary data.</text>
</comment>
<dbReference type="Pfam" id="PF01042">
    <property type="entry name" value="Ribonuc_L-PSP"/>
    <property type="match status" value="1"/>
</dbReference>
<proteinExistence type="inferred from homology"/>
<dbReference type="Gene3D" id="3.30.1330.40">
    <property type="entry name" value="RutC-like"/>
    <property type="match status" value="1"/>
</dbReference>
<sequence length="132" mass="14200">MNDSGTRRALHGVNPTDFKPGGHYSSAMIAGDFVFLSGQTPRDADRNVIGDSIEEQTRATLANVERVLAAAGAGPEDVVKVTVYLTDLTLFSRFNALYASWFAGHKPARTTVEAGLQGVLVEIDMVAYIGKR</sequence>
<dbReference type="InterPro" id="IPR035959">
    <property type="entry name" value="RutC-like_sf"/>
</dbReference>
<reference evidence="2 3" key="1">
    <citation type="submission" date="2019-08" db="EMBL/GenBank/DDBJ databases">
        <title>Paraburkholderia sp. DCY113.</title>
        <authorList>
            <person name="Kang J."/>
        </authorList>
    </citation>
    <scope>NUCLEOTIDE SEQUENCE [LARGE SCALE GENOMIC DNA]</scope>
    <source>
        <strain evidence="2 3">DCY113</strain>
    </source>
</reference>
<dbReference type="InterPro" id="IPR006175">
    <property type="entry name" value="YjgF/YER057c/UK114"/>
</dbReference>
<dbReference type="AlphaFoldDB" id="A0A5B0GQX5"/>
<comment type="similarity">
    <text evidence="1">Belongs to the RutC family.</text>
</comment>
<dbReference type="PANTHER" id="PTHR11803">
    <property type="entry name" value="2-IMINOBUTANOATE/2-IMINOPROPANOATE DEAMINASE RIDA"/>
    <property type="match status" value="1"/>
</dbReference>
<dbReference type="Proteomes" id="UP000325273">
    <property type="component" value="Unassembled WGS sequence"/>
</dbReference>
<protein>
    <submittedName>
        <fullName evidence="2">RidA family protein</fullName>
    </submittedName>
</protein>